<accession>A0A067T8D5</accession>
<feature type="domain" description="Fungal lipase-type" evidence="5">
    <location>
        <begin position="70"/>
        <end position="208"/>
    </location>
</feature>
<comment type="catalytic activity">
    <reaction evidence="4">
        <text>a monoacylglycerol + H2O = glycerol + a fatty acid + H(+)</text>
        <dbReference type="Rhea" id="RHEA:15245"/>
        <dbReference type="ChEBI" id="CHEBI:15377"/>
        <dbReference type="ChEBI" id="CHEBI:15378"/>
        <dbReference type="ChEBI" id="CHEBI:17408"/>
        <dbReference type="ChEBI" id="CHEBI:17754"/>
        <dbReference type="ChEBI" id="CHEBI:28868"/>
    </reaction>
</comment>
<dbReference type="SUPFAM" id="SSF53474">
    <property type="entry name" value="alpha/beta-Hydrolases"/>
    <property type="match status" value="1"/>
</dbReference>
<sequence length="270" mass="29242">MASHEQGGTSLTTISTELYEQLVFYFKYASSAYVVVCPRPNGNHLVTELLNPLTDIQGFIARDNERKQIVVALRGSASLTDVLMDSQIVLVPFISPGVKLPGSAKVHCGFLLAWDSISLEVIAVVGKQLQKYPDYSIVTTGHSLGGSIALLAAVALQQNFKNTPTLTFSYGAPRTGNKVFSDYVNATFGEGAHRVVHGNDGVPTMIPISLGYHHHGVEYWQYTHPPSEETTAKCDAEGEDPSCSASIRSQGVTLAHMNYFGILVSTPFCF</sequence>
<dbReference type="PANTHER" id="PTHR45856:SF24">
    <property type="entry name" value="FUNGAL LIPASE-LIKE DOMAIN-CONTAINING PROTEIN"/>
    <property type="match status" value="1"/>
</dbReference>
<dbReference type="Gene3D" id="3.40.50.1820">
    <property type="entry name" value="alpha/beta hydrolase"/>
    <property type="match status" value="1"/>
</dbReference>
<evidence type="ECO:0000256" key="2">
    <source>
        <dbReference type="ARBA" id="ARBA00043996"/>
    </source>
</evidence>
<dbReference type="Pfam" id="PF01764">
    <property type="entry name" value="Lipase_3"/>
    <property type="match status" value="1"/>
</dbReference>
<evidence type="ECO:0000256" key="1">
    <source>
        <dbReference type="ARBA" id="ARBA00023157"/>
    </source>
</evidence>
<dbReference type="Proteomes" id="UP000027222">
    <property type="component" value="Unassembled WGS sequence"/>
</dbReference>
<evidence type="ECO:0000313" key="6">
    <source>
        <dbReference type="EMBL" id="KDR78622.1"/>
    </source>
</evidence>
<dbReference type="AlphaFoldDB" id="A0A067T8D5"/>
<comment type="similarity">
    <text evidence="2">Belongs to the AB hydrolase superfamily. Lipase family. Class 3 subfamily.</text>
</comment>
<dbReference type="OrthoDB" id="438440at2759"/>
<comment type="catalytic activity">
    <reaction evidence="3">
        <text>a diacylglycerol + H2O = a monoacylglycerol + a fatty acid + H(+)</text>
        <dbReference type="Rhea" id="RHEA:32731"/>
        <dbReference type="ChEBI" id="CHEBI:15377"/>
        <dbReference type="ChEBI" id="CHEBI:15378"/>
        <dbReference type="ChEBI" id="CHEBI:17408"/>
        <dbReference type="ChEBI" id="CHEBI:18035"/>
        <dbReference type="ChEBI" id="CHEBI:28868"/>
    </reaction>
</comment>
<gene>
    <name evidence="6" type="ORF">GALMADRAFT_244080</name>
</gene>
<dbReference type="InterPro" id="IPR002921">
    <property type="entry name" value="Fungal_lipase-type"/>
</dbReference>
<organism evidence="6 7">
    <name type="scientific">Galerina marginata (strain CBS 339.88)</name>
    <dbReference type="NCBI Taxonomy" id="685588"/>
    <lineage>
        <taxon>Eukaryota</taxon>
        <taxon>Fungi</taxon>
        <taxon>Dikarya</taxon>
        <taxon>Basidiomycota</taxon>
        <taxon>Agaricomycotina</taxon>
        <taxon>Agaricomycetes</taxon>
        <taxon>Agaricomycetidae</taxon>
        <taxon>Agaricales</taxon>
        <taxon>Agaricineae</taxon>
        <taxon>Strophariaceae</taxon>
        <taxon>Galerina</taxon>
    </lineage>
</organism>
<evidence type="ECO:0000256" key="3">
    <source>
        <dbReference type="ARBA" id="ARBA00047591"/>
    </source>
</evidence>
<dbReference type="STRING" id="685588.A0A067T8D5"/>
<reference evidence="7" key="1">
    <citation type="journal article" date="2014" name="Proc. Natl. Acad. Sci. U.S.A.">
        <title>Extensive sampling of basidiomycete genomes demonstrates inadequacy of the white-rot/brown-rot paradigm for wood decay fungi.</title>
        <authorList>
            <person name="Riley R."/>
            <person name="Salamov A.A."/>
            <person name="Brown D.W."/>
            <person name="Nagy L.G."/>
            <person name="Floudas D."/>
            <person name="Held B.W."/>
            <person name="Levasseur A."/>
            <person name="Lombard V."/>
            <person name="Morin E."/>
            <person name="Otillar R."/>
            <person name="Lindquist E.A."/>
            <person name="Sun H."/>
            <person name="LaButti K.M."/>
            <person name="Schmutz J."/>
            <person name="Jabbour D."/>
            <person name="Luo H."/>
            <person name="Baker S.E."/>
            <person name="Pisabarro A.G."/>
            <person name="Walton J.D."/>
            <person name="Blanchette R.A."/>
            <person name="Henrissat B."/>
            <person name="Martin F."/>
            <person name="Cullen D."/>
            <person name="Hibbett D.S."/>
            <person name="Grigoriev I.V."/>
        </authorList>
    </citation>
    <scope>NUCLEOTIDE SEQUENCE [LARGE SCALE GENOMIC DNA]</scope>
    <source>
        <strain evidence="7">CBS 339.88</strain>
    </source>
</reference>
<dbReference type="HOGENOM" id="CLU_032957_1_1_1"/>
<evidence type="ECO:0000259" key="5">
    <source>
        <dbReference type="Pfam" id="PF01764"/>
    </source>
</evidence>
<proteinExistence type="inferred from homology"/>
<keyword evidence="1" id="KW-1015">Disulfide bond</keyword>
<dbReference type="CDD" id="cd00519">
    <property type="entry name" value="Lipase_3"/>
    <property type="match status" value="1"/>
</dbReference>
<evidence type="ECO:0000256" key="4">
    <source>
        <dbReference type="ARBA" id="ARBA00048461"/>
    </source>
</evidence>
<evidence type="ECO:0000313" key="7">
    <source>
        <dbReference type="Proteomes" id="UP000027222"/>
    </source>
</evidence>
<dbReference type="GO" id="GO:0006629">
    <property type="term" value="P:lipid metabolic process"/>
    <property type="evidence" value="ECO:0007669"/>
    <property type="project" value="InterPro"/>
</dbReference>
<name>A0A067T8D5_GALM3</name>
<dbReference type="EMBL" id="KL142374">
    <property type="protein sequence ID" value="KDR78622.1"/>
    <property type="molecule type" value="Genomic_DNA"/>
</dbReference>
<dbReference type="InterPro" id="IPR029058">
    <property type="entry name" value="AB_hydrolase_fold"/>
</dbReference>
<keyword evidence="7" id="KW-1185">Reference proteome</keyword>
<protein>
    <recommendedName>
        <fullName evidence="5">Fungal lipase-type domain-containing protein</fullName>
    </recommendedName>
</protein>
<dbReference type="PANTHER" id="PTHR45856">
    <property type="entry name" value="ALPHA/BETA-HYDROLASES SUPERFAMILY PROTEIN"/>
    <property type="match status" value="1"/>
</dbReference>
<dbReference type="InterPro" id="IPR051218">
    <property type="entry name" value="Sec_MonoDiacylglyc_Lipase"/>
</dbReference>